<sequence>MKAGGQDDGLGLQGCISHTSIPPPRWCSLPHEASLYAPRLSTDSMHFVLGVAPRCCCGFEPQTSGGFISQSATVFGFTNKYEATIDVLPCPVCCHRRRLVGPDLGNIGIFNWNNLHLFTHELLNAFTSAFTTSETPFSAFCATVRHSYEEHSLGNKFCSDETFVRAWFAFVRLQKLDSGMTCPTCGPNPSVVIADGVSLGTHSSKLTAVVKPPTYTDQ</sequence>
<feature type="domain" description="HMG" evidence="1">
    <location>
        <begin position="41"/>
        <end position="170"/>
    </location>
</feature>
<dbReference type="OrthoDB" id="5598737at2759"/>
<organism evidence="2 3">
    <name type="scientific">Heterobasidion irregulare (strain TC 32-1)</name>
    <dbReference type="NCBI Taxonomy" id="747525"/>
    <lineage>
        <taxon>Eukaryota</taxon>
        <taxon>Fungi</taxon>
        <taxon>Dikarya</taxon>
        <taxon>Basidiomycota</taxon>
        <taxon>Agaricomycotina</taxon>
        <taxon>Agaricomycetes</taxon>
        <taxon>Russulales</taxon>
        <taxon>Bondarzewiaceae</taxon>
        <taxon>Heterobasidion</taxon>
        <taxon>Heterobasidion annosum species complex</taxon>
    </lineage>
</organism>
<name>W4K6F2_HETIT</name>
<evidence type="ECO:0000313" key="2">
    <source>
        <dbReference type="EMBL" id="ETW80925.1"/>
    </source>
</evidence>
<keyword evidence="3" id="KW-1185">Reference proteome</keyword>
<accession>W4K6F2</accession>
<gene>
    <name evidence="2" type="ORF">HETIRDRAFT_319999</name>
</gene>
<dbReference type="RefSeq" id="XP_009547617.1">
    <property type="nucleotide sequence ID" value="XM_009549322.1"/>
</dbReference>
<dbReference type="EMBL" id="KI925459">
    <property type="protein sequence ID" value="ETW80925.1"/>
    <property type="molecule type" value="Genomic_DNA"/>
</dbReference>
<dbReference type="GeneID" id="20670636"/>
<protein>
    <recommendedName>
        <fullName evidence="1">HMG domain-containing protein</fullName>
    </recommendedName>
</protein>
<evidence type="ECO:0000259" key="1">
    <source>
        <dbReference type="Pfam" id="PF18717"/>
    </source>
</evidence>
<proteinExistence type="predicted"/>
<dbReference type="eggNOG" id="ENOG502S87Y">
    <property type="taxonomic scope" value="Eukaryota"/>
</dbReference>
<reference evidence="2 3" key="1">
    <citation type="journal article" date="2012" name="New Phytol.">
        <title>Insight into trade-off between wood decay and parasitism from the genome of a fungal forest pathogen.</title>
        <authorList>
            <person name="Olson A."/>
            <person name="Aerts A."/>
            <person name="Asiegbu F."/>
            <person name="Belbahri L."/>
            <person name="Bouzid O."/>
            <person name="Broberg A."/>
            <person name="Canback B."/>
            <person name="Coutinho P.M."/>
            <person name="Cullen D."/>
            <person name="Dalman K."/>
            <person name="Deflorio G."/>
            <person name="van Diepen L.T."/>
            <person name="Dunand C."/>
            <person name="Duplessis S."/>
            <person name="Durling M."/>
            <person name="Gonthier P."/>
            <person name="Grimwood J."/>
            <person name="Fossdal C.G."/>
            <person name="Hansson D."/>
            <person name="Henrissat B."/>
            <person name="Hietala A."/>
            <person name="Himmelstrand K."/>
            <person name="Hoffmeister D."/>
            <person name="Hogberg N."/>
            <person name="James T.Y."/>
            <person name="Karlsson M."/>
            <person name="Kohler A."/>
            <person name="Kues U."/>
            <person name="Lee Y.H."/>
            <person name="Lin Y.C."/>
            <person name="Lind M."/>
            <person name="Lindquist E."/>
            <person name="Lombard V."/>
            <person name="Lucas S."/>
            <person name="Lunden K."/>
            <person name="Morin E."/>
            <person name="Murat C."/>
            <person name="Park J."/>
            <person name="Raffaello T."/>
            <person name="Rouze P."/>
            <person name="Salamov A."/>
            <person name="Schmutz J."/>
            <person name="Solheim H."/>
            <person name="Stahlberg J."/>
            <person name="Velez H."/>
            <person name="de Vries R.P."/>
            <person name="Wiebenga A."/>
            <person name="Woodward S."/>
            <person name="Yakovlev I."/>
            <person name="Garbelotto M."/>
            <person name="Martin F."/>
            <person name="Grigoriev I.V."/>
            <person name="Stenlid J."/>
        </authorList>
    </citation>
    <scope>NUCLEOTIDE SEQUENCE [LARGE SCALE GENOMIC DNA]</scope>
    <source>
        <strain evidence="2 3">TC 32-1</strain>
    </source>
</reference>
<dbReference type="HOGENOM" id="CLU_069971_0_0_1"/>
<dbReference type="KEGG" id="hir:HETIRDRAFT_319999"/>
<feature type="non-terminal residue" evidence="2">
    <location>
        <position position="218"/>
    </location>
</feature>
<evidence type="ECO:0000313" key="3">
    <source>
        <dbReference type="Proteomes" id="UP000030671"/>
    </source>
</evidence>
<dbReference type="InParanoid" id="W4K6F2"/>
<dbReference type="AlphaFoldDB" id="W4K6F2"/>
<dbReference type="InterPro" id="IPR040648">
    <property type="entry name" value="HMGXB3_CxC4"/>
</dbReference>
<dbReference type="STRING" id="747525.W4K6F2"/>
<dbReference type="Pfam" id="PF18717">
    <property type="entry name" value="CxC4"/>
    <property type="match status" value="1"/>
</dbReference>
<dbReference type="Proteomes" id="UP000030671">
    <property type="component" value="Unassembled WGS sequence"/>
</dbReference>